<gene>
    <name evidence="5" type="ORF">ACFSGI_00180</name>
</gene>
<feature type="domain" description="HTH cro/C1-type" evidence="4">
    <location>
        <begin position="48"/>
        <end position="101"/>
    </location>
</feature>
<evidence type="ECO:0000256" key="1">
    <source>
        <dbReference type="ARBA" id="ARBA00023015"/>
    </source>
</evidence>
<dbReference type="InterPro" id="IPR010982">
    <property type="entry name" value="Lambda_DNA-bd_dom_sf"/>
</dbReference>
<dbReference type="InterPro" id="IPR052359">
    <property type="entry name" value="HTH-type_reg/antitoxin"/>
</dbReference>
<keyword evidence="2" id="KW-0238">DNA-binding</keyword>
<dbReference type="CDD" id="cd00093">
    <property type="entry name" value="HTH_XRE"/>
    <property type="match status" value="1"/>
</dbReference>
<dbReference type="InterPro" id="IPR001387">
    <property type="entry name" value="Cro/C1-type_HTH"/>
</dbReference>
<reference evidence="6" key="1">
    <citation type="journal article" date="2019" name="Int. J. Syst. Evol. Microbiol.">
        <title>The Global Catalogue of Microorganisms (GCM) 10K type strain sequencing project: providing services to taxonomists for standard genome sequencing and annotation.</title>
        <authorList>
            <consortium name="The Broad Institute Genomics Platform"/>
            <consortium name="The Broad Institute Genome Sequencing Center for Infectious Disease"/>
            <person name="Wu L."/>
            <person name="Ma J."/>
        </authorList>
    </citation>
    <scope>NUCLEOTIDE SEQUENCE [LARGE SCALE GENOMIC DNA]</scope>
    <source>
        <strain evidence="6">CGMCC 1.15067</strain>
    </source>
</reference>
<proteinExistence type="predicted"/>
<keyword evidence="1" id="KW-0805">Transcription regulation</keyword>
<keyword evidence="6" id="KW-1185">Reference proteome</keyword>
<organism evidence="5 6">
    <name type="scientific">Paenibacillus nicotianae</name>
    <dbReference type="NCBI Taxonomy" id="1526551"/>
    <lineage>
        <taxon>Bacteria</taxon>
        <taxon>Bacillati</taxon>
        <taxon>Bacillota</taxon>
        <taxon>Bacilli</taxon>
        <taxon>Bacillales</taxon>
        <taxon>Paenibacillaceae</taxon>
        <taxon>Paenibacillus</taxon>
    </lineage>
</organism>
<dbReference type="Pfam" id="PF01381">
    <property type="entry name" value="HTH_3"/>
    <property type="match status" value="1"/>
</dbReference>
<evidence type="ECO:0000256" key="3">
    <source>
        <dbReference type="ARBA" id="ARBA00023163"/>
    </source>
</evidence>
<dbReference type="SMART" id="SM00530">
    <property type="entry name" value="HTH_XRE"/>
    <property type="match status" value="1"/>
</dbReference>
<name>A0ABW4ULI7_9BACL</name>
<dbReference type="RefSeq" id="WP_204826372.1">
    <property type="nucleotide sequence ID" value="NZ_JBHUGF010000001.1"/>
</dbReference>
<protein>
    <submittedName>
        <fullName evidence="5">Helix-turn-helix domain-containing protein</fullName>
    </submittedName>
</protein>
<evidence type="ECO:0000313" key="6">
    <source>
        <dbReference type="Proteomes" id="UP001597403"/>
    </source>
</evidence>
<evidence type="ECO:0000313" key="5">
    <source>
        <dbReference type="EMBL" id="MFD1988383.1"/>
    </source>
</evidence>
<dbReference type="SUPFAM" id="SSF47413">
    <property type="entry name" value="lambda repressor-like DNA-binding domains"/>
    <property type="match status" value="1"/>
</dbReference>
<accession>A0ABW4ULI7</accession>
<dbReference type="Gene3D" id="1.10.260.40">
    <property type="entry name" value="lambda repressor-like DNA-binding domains"/>
    <property type="match status" value="1"/>
</dbReference>
<dbReference type="Proteomes" id="UP001597403">
    <property type="component" value="Unassembled WGS sequence"/>
</dbReference>
<dbReference type="PROSITE" id="PS50943">
    <property type="entry name" value="HTH_CROC1"/>
    <property type="match status" value="1"/>
</dbReference>
<evidence type="ECO:0000256" key="2">
    <source>
        <dbReference type="ARBA" id="ARBA00023125"/>
    </source>
</evidence>
<keyword evidence="3" id="KW-0804">Transcription</keyword>
<comment type="caution">
    <text evidence="5">The sequence shown here is derived from an EMBL/GenBank/DDBJ whole genome shotgun (WGS) entry which is preliminary data.</text>
</comment>
<sequence>MTKQNLSFFDEIKLGLEQAIDYEQGNTKSARQQTISVKPLESYSKEDIKRIRLNMTLTQKTFAQTIGVSVKTIEAWERGINSPNGSASRLLELMDQKPDVVKEHILK</sequence>
<evidence type="ECO:0000259" key="4">
    <source>
        <dbReference type="PROSITE" id="PS50943"/>
    </source>
</evidence>
<dbReference type="EMBL" id="JBHUGF010000001">
    <property type="protein sequence ID" value="MFD1988383.1"/>
    <property type="molecule type" value="Genomic_DNA"/>
</dbReference>
<dbReference type="PANTHER" id="PTHR36511">
    <property type="entry name" value="MERR FAMILY BACTERIAL REGULATORY PROTEIN"/>
    <property type="match status" value="1"/>
</dbReference>
<dbReference type="PANTHER" id="PTHR36511:SF4">
    <property type="entry name" value="ANTITOXIN MQSA"/>
    <property type="match status" value="1"/>
</dbReference>